<proteinExistence type="inferred from homology"/>
<name>A0A0N4X6D6_HAEPC</name>
<dbReference type="PANTHER" id="PTHR34253">
    <property type="entry name" value="PROTEIN LLP HOMOLOG"/>
    <property type="match status" value="1"/>
</dbReference>
<dbReference type="GO" id="GO:0001099">
    <property type="term" value="F:basal RNA polymerase II transcription machinery binding"/>
    <property type="evidence" value="ECO:0007669"/>
    <property type="project" value="TreeGrafter"/>
</dbReference>
<accession>A0A0N4X6D6</accession>
<dbReference type="Pfam" id="PF10169">
    <property type="entry name" value="LLPH"/>
    <property type="match status" value="1"/>
</dbReference>
<dbReference type="AlphaFoldDB" id="A0A0N4X6D6"/>
<evidence type="ECO:0000313" key="5">
    <source>
        <dbReference type="WBParaSite" id="HPLM_0001992801-mRNA-1"/>
    </source>
</evidence>
<gene>
    <name evidence="3" type="ORF">HPLM_LOCUS19920</name>
</gene>
<reference evidence="5" key="1">
    <citation type="submission" date="2017-02" db="UniProtKB">
        <authorList>
            <consortium name="WormBaseParasite"/>
        </authorList>
    </citation>
    <scope>IDENTIFICATION</scope>
</reference>
<reference evidence="3 4" key="2">
    <citation type="submission" date="2018-11" db="EMBL/GenBank/DDBJ databases">
        <authorList>
            <consortium name="Pathogen Informatics"/>
        </authorList>
    </citation>
    <scope>NUCLEOTIDE SEQUENCE [LARGE SCALE GENOMIC DNA]</scope>
    <source>
        <strain evidence="3 4">MHpl1</strain>
    </source>
</reference>
<dbReference type="Proteomes" id="UP000268014">
    <property type="component" value="Unassembled WGS sequence"/>
</dbReference>
<dbReference type="OMA" id="ETMDDTG"/>
<organism evidence="5">
    <name type="scientific">Haemonchus placei</name>
    <name type="common">Barber's pole worm</name>
    <dbReference type="NCBI Taxonomy" id="6290"/>
    <lineage>
        <taxon>Eukaryota</taxon>
        <taxon>Metazoa</taxon>
        <taxon>Ecdysozoa</taxon>
        <taxon>Nematoda</taxon>
        <taxon>Chromadorea</taxon>
        <taxon>Rhabditida</taxon>
        <taxon>Rhabditina</taxon>
        <taxon>Rhabditomorpha</taxon>
        <taxon>Strongyloidea</taxon>
        <taxon>Trichostrongylidae</taxon>
        <taxon>Haemonchus</taxon>
    </lineage>
</organism>
<protein>
    <submittedName>
        <fullName evidence="5">DUF1713 domain-containing protein</fullName>
    </submittedName>
</protein>
<dbReference type="WBParaSite" id="HPLM_0001992801-mRNA-1">
    <property type="protein sequence ID" value="HPLM_0001992801-mRNA-1"/>
    <property type="gene ID" value="HPLM_0001992801"/>
</dbReference>
<sequence>MTLAMADFLDENFVESVTAGHQSAQKDKMAKSLRSKFKRKMRSIARAKKAPKERILLDAAVARREAYELEQAAKEDEAAKNAPGTDKLETMDDTGEGTAKKATINLKTMKRADGTYPPWLSGS</sequence>
<dbReference type="GO" id="GO:0097484">
    <property type="term" value="P:dendrite extension"/>
    <property type="evidence" value="ECO:0007669"/>
    <property type="project" value="TreeGrafter"/>
</dbReference>
<keyword evidence="4" id="KW-1185">Reference proteome</keyword>
<evidence type="ECO:0000313" key="3">
    <source>
        <dbReference type="EMBL" id="VDO80228.1"/>
    </source>
</evidence>
<dbReference type="OrthoDB" id="6257894at2759"/>
<dbReference type="STRING" id="6290.A0A0N4X6D6"/>
<comment type="similarity">
    <text evidence="1">Belongs to the learning-associated protein family.</text>
</comment>
<feature type="region of interest" description="Disordered" evidence="2">
    <location>
        <begin position="73"/>
        <end position="102"/>
    </location>
</feature>
<dbReference type="GO" id="GO:0005730">
    <property type="term" value="C:nucleolus"/>
    <property type="evidence" value="ECO:0007669"/>
    <property type="project" value="TreeGrafter"/>
</dbReference>
<dbReference type="EMBL" id="UZAF01021701">
    <property type="protein sequence ID" value="VDO80228.1"/>
    <property type="molecule type" value="Genomic_DNA"/>
</dbReference>
<dbReference type="PANTHER" id="PTHR34253:SF1">
    <property type="entry name" value="PROTEIN LLP HOMOLOG"/>
    <property type="match status" value="1"/>
</dbReference>
<evidence type="ECO:0000256" key="1">
    <source>
        <dbReference type="ARBA" id="ARBA00034118"/>
    </source>
</evidence>
<dbReference type="InterPro" id="IPR018784">
    <property type="entry name" value="LLPH-like"/>
</dbReference>
<evidence type="ECO:0000313" key="4">
    <source>
        <dbReference type="Proteomes" id="UP000268014"/>
    </source>
</evidence>
<evidence type="ECO:0000256" key="2">
    <source>
        <dbReference type="SAM" id="MobiDB-lite"/>
    </source>
</evidence>
<dbReference type="GO" id="GO:0003723">
    <property type="term" value="F:RNA binding"/>
    <property type="evidence" value="ECO:0007669"/>
    <property type="project" value="TreeGrafter"/>
</dbReference>